<dbReference type="SUPFAM" id="SSF52833">
    <property type="entry name" value="Thioredoxin-like"/>
    <property type="match status" value="1"/>
</dbReference>
<proteinExistence type="predicted"/>
<dbReference type="EMBL" id="DXGG01000198">
    <property type="protein sequence ID" value="HIW87868.1"/>
    <property type="molecule type" value="Genomic_DNA"/>
</dbReference>
<reference evidence="1" key="1">
    <citation type="journal article" date="2021" name="PeerJ">
        <title>Extensive microbial diversity within the chicken gut microbiome revealed by metagenomics and culture.</title>
        <authorList>
            <person name="Gilroy R."/>
            <person name="Ravi A."/>
            <person name="Getino M."/>
            <person name="Pursley I."/>
            <person name="Horton D.L."/>
            <person name="Alikhan N.F."/>
            <person name="Baker D."/>
            <person name="Gharbi K."/>
            <person name="Hall N."/>
            <person name="Watson M."/>
            <person name="Adriaenssens E.M."/>
            <person name="Foster-Nyarko E."/>
            <person name="Jarju S."/>
            <person name="Secka A."/>
            <person name="Antonio M."/>
            <person name="Oren A."/>
            <person name="Chaudhuri R.R."/>
            <person name="La Ragione R."/>
            <person name="Hildebrand F."/>
            <person name="Pallen M.J."/>
        </authorList>
    </citation>
    <scope>NUCLEOTIDE SEQUENCE</scope>
    <source>
        <strain evidence="1">Gambia16-930</strain>
    </source>
</reference>
<dbReference type="Gene3D" id="3.40.30.10">
    <property type="entry name" value="Glutaredoxin"/>
    <property type="match status" value="1"/>
</dbReference>
<name>A0A9D1UHS7_9BACT</name>
<dbReference type="AlphaFoldDB" id="A0A9D1UHS7"/>
<dbReference type="Proteomes" id="UP000824267">
    <property type="component" value="Unassembled WGS sequence"/>
</dbReference>
<evidence type="ECO:0000313" key="1">
    <source>
        <dbReference type="EMBL" id="HIW87868.1"/>
    </source>
</evidence>
<organism evidence="1 2">
    <name type="scientific">Candidatus Onthomorpha intestinigallinarum</name>
    <dbReference type="NCBI Taxonomy" id="2840880"/>
    <lineage>
        <taxon>Bacteria</taxon>
        <taxon>Pseudomonadati</taxon>
        <taxon>Bacteroidota</taxon>
        <taxon>Bacteroidia</taxon>
        <taxon>Bacteroidales</taxon>
        <taxon>Candidatus Onthomorpha</taxon>
    </lineage>
</organism>
<gene>
    <name evidence="1" type="ORF">IAC47_06305</name>
</gene>
<evidence type="ECO:0000313" key="2">
    <source>
        <dbReference type="Proteomes" id="UP000824267"/>
    </source>
</evidence>
<dbReference type="InterPro" id="IPR036249">
    <property type="entry name" value="Thioredoxin-like_sf"/>
</dbReference>
<evidence type="ECO:0008006" key="3">
    <source>
        <dbReference type="Google" id="ProtNLM"/>
    </source>
</evidence>
<accession>A0A9D1UHS7</accession>
<protein>
    <recommendedName>
        <fullName evidence="3">Thioredoxin domain-containing protein</fullName>
    </recommendedName>
</protein>
<sequence length="431" mass="50582">MMKKVLFLGCVILMQSLFGYSQFFKTLRYQLDLIKWLKRQSYISYTVEQEDFDKDGESFPRLYSISFDRSVKKNLVCYCFGGRYSRLDKDSIVYIDPVYEEIHTYRSDWETKKVDFLGVEEVDLNPYRNFAYYQLNNSYGDDLFFSYSLGRDRMLYVDRIVKDTVMGGSHCKVYIGRSSTKKILISDTCWTPPFHADVVVYYNKDKQWVDSVVTSLPSDVDEVVRENIIFTKTVCRYKNVSFEDKTAEYDSIFSERNPVYAIYEHLDDSKPYGEHYSSPKPRTKKVLDILTDDILEHPFVDVNGDTTTLGQQEGWVLIETWYDGCRPCKQWIVDYENEKKEKGTTSLEQAGIKVLCVNPYVSYIDYLRKTADEYGIGRIVYAGKGIKEKLGFMYSPTYYLVSPDKHIVFTSEKYVGDNSIFIEKMKEYETR</sequence>
<comment type="caution">
    <text evidence="1">The sequence shown here is derived from an EMBL/GenBank/DDBJ whole genome shotgun (WGS) entry which is preliminary data.</text>
</comment>
<reference evidence="1" key="2">
    <citation type="submission" date="2021-04" db="EMBL/GenBank/DDBJ databases">
        <authorList>
            <person name="Gilroy R."/>
        </authorList>
    </citation>
    <scope>NUCLEOTIDE SEQUENCE</scope>
    <source>
        <strain evidence="1">Gambia16-930</strain>
    </source>
</reference>